<sequence>MSGRSADTPAEGRDRVVNNLAGHQEDITVTKRNRGSVQAVFPLLSETGTTDEIIELPAGTRP</sequence>
<organism evidence="1 2">
    <name type="scientific">Umezawaea tangerina</name>
    <dbReference type="NCBI Taxonomy" id="84725"/>
    <lineage>
        <taxon>Bacteria</taxon>
        <taxon>Bacillati</taxon>
        <taxon>Actinomycetota</taxon>
        <taxon>Actinomycetes</taxon>
        <taxon>Pseudonocardiales</taxon>
        <taxon>Pseudonocardiaceae</taxon>
        <taxon>Umezawaea</taxon>
    </lineage>
</organism>
<dbReference type="EMBL" id="PVTF01000008">
    <property type="protein sequence ID" value="PRY38670.1"/>
    <property type="molecule type" value="Genomic_DNA"/>
</dbReference>
<protein>
    <submittedName>
        <fullName evidence="1">Uncharacterized protein</fullName>
    </submittedName>
</protein>
<evidence type="ECO:0000313" key="2">
    <source>
        <dbReference type="Proteomes" id="UP000239494"/>
    </source>
</evidence>
<keyword evidence="2" id="KW-1185">Reference proteome</keyword>
<comment type="caution">
    <text evidence="1">The sequence shown here is derived from an EMBL/GenBank/DDBJ whole genome shotgun (WGS) entry which is preliminary data.</text>
</comment>
<dbReference type="Proteomes" id="UP000239494">
    <property type="component" value="Unassembled WGS sequence"/>
</dbReference>
<dbReference type="AlphaFoldDB" id="A0A2T0SZ21"/>
<accession>A0A2T0SZ21</accession>
<reference evidence="1 2" key="1">
    <citation type="submission" date="2018-03" db="EMBL/GenBank/DDBJ databases">
        <title>Genomic Encyclopedia of Archaeal and Bacterial Type Strains, Phase II (KMG-II): from individual species to whole genera.</title>
        <authorList>
            <person name="Goeker M."/>
        </authorList>
    </citation>
    <scope>NUCLEOTIDE SEQUENCE [LARGE SCALE GENOMIC DNA]</scope>
    <source>
        <strain evidence="1 2">DSM 44720</strain>
    </source>
</reference>
<gene>
    <name evidence="1" type="ORF">CLV43_10870</name>
</gene>
<evidence type="ECO:0000313" key="1">
    <source>
        <dbReference type="EMBL" id="PRY38670.1"/>
    </source>
</evidence>
<name>A0A2T0SZ21_9PSEU</name>
<proteinExistence type="predicted"/>
<dbReference type="RefSeq" id="WP_106189944.1">
    <property type="nucleotide sequence ID" value="NZ_PVTF01000008.1"/>
</dbReference>